<feature type="region of interest" description="Disordered" evidence="8">
    <location>
        <begin position="407"/>
        <end position="428"/>
    </location>
</feature>
<dbReference type="GeneID" id="106670704"/>
<evidence type="ECO:0000256" key="5">
    <source>
        <dbReference type="ARBA" id="ARBA00022813"/>
    </source>
</evidence>
<dbReference type="OrthoDB" id="10001928at2759"/>
<dbReference type="GO" id="GO:0035097">
    <property type="term" value="C:histone methyltransferase complex"/>
    <property type="evidence" value="ECO:0007669"/>
    <property type="project" value="TreeGrafter"/>
</dbReference>
<dbReference type="Pfam" id="PF13854">
    <property type="entry name" value="Kelch_HCF"/>
    <property type="match status" value="1"/>
</dbReference>
<dbReference type="PANTHER" id="PTHR46003">
    <property type="entry name" value="HOST CELL FACTOR"/>
    <property type="match status" value="1"/>
</dbReference>
<dbReference type="GO" id="GO:0006338">
    <property type="term" value="P:chromatin remodeling"/>
    <property type="evidence" value="ECO:0007669"/>
    <property type="project" value="TreeGrafter"/>
</dbReference>
<keyword evidence="3" id="KW-0597">Phosphoprotein</keyword>
<dbReference type="Gene3D" id="6.10.250.2590">
    <property type="match status" value="1"/>
</dbReference>
<feature type="region of interest" description="Disordered" evidence="8">
    <location>
        <begin position="811"/>
        <end position="885"/>
    </location>
</feature>
<dbReference type="FunFam" id="2.120.10.80:FF:000008">
    <property type="entry name" value="host cell factor 1 isoform X1"/>
    <property type="match status" value="1"/>
</dbReference>
<feature type="region of interest" description="Disordered" evidence="8">
    <location>
        <begin position="1"/>
        <end position="23"/>
    </location>
</feature>
<evidence type="ECO:0000256" key="7">
    <source>
        <dbReference type="ARBA" id="ARBA00023306"/>
    </source>
</evidence>
<feature type="region of interest" description="Disordered" evidence="8">
    <location>
        <begin position="994"/>
        <end position="1015"/>
    </location>
</feature>
<keyword evidence="4" id="KW-0677">Repeat</keyword>
<dbReference type="CDD" id="cd00063">
    <property type="entry name" value="FN3"/>
    <property type="match status" value="1"/>
</dbReference>
<evidence type="ECO:0000256" key="2">
    <source>
        <dbReference type="ARBA" id="ARBA00022441"/>
    </source>
</evidence>
<dbReference type="OMA" id="WILDISS"/>
<feature type="compositionally biased region" description="Polar residues" evidence="8">
    <location>
        <begin position="994"/>
        <end position="1003"/>
    </location>
</feature>
<organism evidence="10 11">
    <name type="scientific">Cimex lectularius</name>
    <name type="common">Bed bug</name>
    <name type="synonym">Acanthia lectularia</name>
    <dbReference type="NCBI Taxonomy" id="79782"/>
    <lineage>
        <taxon>Eukaryota</taxon>
        <taxon>Metazoa</taxon>
        <taxon>Ecdysozoa</taxon>
        <taxon>Arthropoda</taxon>
        <taxon>Hexapoda</taxon>
        <taxon>Insecta</taxon>
        <taxon>Pterygota</taxon>
        <taxon>Neoptera</taxon>
        <taxon>Paraneoptera</taxon>
        <taxon>Hemiptera</taxon>
        <taxon>Heteroptera</taxon>
        <taxon>Panheteroptera</taxon>
        <taxon>Cimicomorpha</taxon>
        <taxon>Cimicidae</taxon>
        <taxon>Cimex</taxon>
    </lineage>
</organism>
<evidence type="ECO:0000256" key="4">
    <source>
        <dbReference type="ARBA" id="ARBA00022737"/>
    </source>
</evidence>
<dbReference type="Gene3D" id="2.60.40.10">
    <property type="entry name" value="Immunoglobulins"/>
    <property type="match status" value="1"/>
</dbReference>
<feature type="compositionally biased region" description="Low complexity" evidence="8">
    <location>
        <begin position="418"/>
        <end position="428"/>
    </location>
</feature>
<accession>A0A8I6S230</accession>
<keyword evidence="11" id="KW-1185">Reference proteome</keyword>
<proteinExistence type="predicted"/>
<evidence type="ECO:0000256" key="8">
    <source>
        <dbReference type="SAM" id="MobiDB-lite"/>
    </source>
</evidence>
<dbReference type="SUPFAM" id="SSF117281">
    <property type="entry name" value="Kelch motif"/>
    <property type="match status" value="1"/>
</dbReference>
<evidence type="ECO:0000256" key="3">
    <source>
        <dbReference type="ARBA" id="ARBA00022553"/>
    </source>
</evidence>
<dbReference type="KEGG" id="clec:106670704"/>
<dbReference type="EnsemblMetazoa" id="XM_014401258.2">
    <property type="protein sequence ID" value="XP_014256744.1"/>
    <property type="gene ID" value="LOC106670704"/>
</dbReference>
<dbReference type="InterPro" id="IPR036116">
    <property type="entry name" value="FN3_sf"/>
</dbReference>
<evidence type="ECO:0000256" key="1">
    <source>
        <dbReference type="ARBA" id="ARBA00004123"/>
    </source>
</evidence>
<dbReference type="FunFam" id="2.120.10.80:FF:000015">
    <property type="entry name" value="host cell factor 1 isoform X1"/>
    <property type="match status" value="1"/>
</dbReference>
<dbReference type="RefSeq" id="XP_014256744.1">
    <property type="nucleotide sequence ID" value="XM_014401258.2"/>
</dbReference>
<keyword evidence="2" id="KW-0880">Kelch repeat</keyword>
<dbReference type="AlphaFoldDB" id="A0A8I6S230"/>
<dbReference type="InterPro" id="IPR043536">
    <property type="entry name" value="HCF1/2"/>
</dbReference>
<dbReference type="SUPFAM" id="SSF49265">
    <property type="entry name" value="Fibronectin type III"/>
    <property type="match status" value="1"/>
</dbReference>
<dbReference type="InterPro" id="IPR013783">
    <property type="entry name" value="Ig-like_fold"/>
</dbReference>
<protein>
    <recommendedName>
        <fullName evidence="9">Host cell factor Kelch-repeats domain-containing protein</fullName>
    </recommendedName>
</protein>
<feature type="compositionally biased region" description="Basic and acidic residues" evidence="8">
    <location>
        <begin position="868"/>
        <end position="880"/>
    </location>
</feature>
<keyword evidence="6" id="KW-0539">Nucleus</keyword>
<dbReference type="Gene3D" id="2.120.10.80">
    <property type="entry name" value="Kelch-type beta propeller"/>
    <property type="match status" value="2"/>
</dbReference>
<dbReference type="GO" id="GO:0003713">
    <property type="term" value="F:transcription coactivator activity"/>
    <property type="evidence" value="ECO:0007669"/>
    <property type="project" value="TreeGrafter"/>
</dbReference>
<feature type="region of interest" description="Disordered" evidence="8">
    <location>
        <begin position="727"/>
        <end position="747"/>
    </location>
</feature>
<dbReference type="InterPro" id="IPR059124">
    <property type="entry name" value="Kelch_HCF"/>
</dbReference>
<evidence type="ECO:0000259" key="9">
    <source>
        <dbReference type="Pfam" id="PF13854"/>
    </source>
</evidence>
<reference evidence="10" key="1">
    <citation type="submission" date="2022-01" db="UniProtKB">
        <authorList>
            <consortium name="EnsemblMetazoa"/>
        </authorList>
    </citation>
    <scope>IDENTIFICATION</scope>
</reference>
<evidence type="ECO:0000313" key="10">
    <source>
        <dbReference type="EnsemblMetazoa" id="XP_014256744.1"/>
    </source>
</evidence>
<dbReference type="PANTHER" id="PTHR46003:SF1">
    <property type="entry name" value="HOST CELL FACTOR"/>
    <property type="match status" value="1"/>
</dbReference>
<comment type="subcellular location">
    <subcellularLocation>
        <location evidence="1">Nucleus</location>
    </subcellularLocation>
</comment>
<feature type="compositionally biased region" description="Low complexity" evidence="8">
    <location>
        <begin position="819"/>
        <end position="842"/>
    </location>
</feature>
<feature type="domain" description="Host cell factor Kelch-repeats" evidence="9">
    <location>
        <begin position="7"/>
        <end position="352"/>
    </location>
</feature>
<dbReference type="Proteomes" id="UP000494040">
    <property type="component" value="Unassembled WGS sequence"/>
</dbReference>
<sequence>MAAPTFKWKKVNDSSGPQPRPRHGHRAVAIKDLMVVFGGGNEGIVDELHVYNTATNQWFIPTMKGDIPPGCAAYGFVVDNTRILVFGGMVEYGKYSNELYELQASRWEWKRLRPRAPRFSPPPCPRLGHSFTLIDKKVFLFGGLANDCSDDPKANPPSAVSVRYLNDLYTLELKGNTVVWEMPHTYGTPPPPRESHTAVAYKDAQGNSKLIIYGGMSGCRLGDLWILDIGTMTWSRPEVFGPAPLPRSLHTASIIGNRMYVFGGWVPLVLDDLKVATHEKEWKCTNQLACLNLSTMEWEDITMDSTEENMPRARAGHCAIVVHCRIYIWSGRDGYRKAWNNQVCCKDLWYLEVDKPAPGGKVQLIKASTQLLEVCWNSVPTAEAYLLQIQNCVIRYTVPPVSKPRPANKLPVAKTPNAAPKVPVSSSAATTRPVVRPVMRPLGIRPLVRPVTRPVQKPTPTTTPSTIGVRSPIHSSVRVSAPSSLIRTSTGSKSQILVQKPPTQGPTQIVTLVKTSQGMTVAMPKVSLIQSKPGTNVTTSAKGIPQGATIVKLVTPNQAGNAKMLTTMKTIPSNMVVNKPATQGNKQQTIIINKPGGLRMPGQQYIVVTTGAPIRTIPTMTTTQSTSEKGVRMVMMSGNSGSGKPITITVPGAGGNKTLTITGKAALGSTSHILQQATSPGLKNLRVQMGEKTMTLLPNNATLWTSSAEATSSTNTVNSSRVVYLSTKQPTSSSLNTKDQSISSTVGPTSDAALTALAAEAGFIDSPNDSLLKQDSDHSSSVDSSFLTRNVADTSTADVHKLKDTGITQSAIESSGHEAASSTPAVASASLIPSSSPPHTTTGSQPDDIEPTSTTQEPEESEKNVLPPKEDPPLKKKEQLLPDAPSSIKIAKTSEGAIISWSAPTKGAPVIAYTVCLAMKHQSVGTSQLGFVKVYTGTQTQTSIPHATLEEATFEDIEKPAIIFRISAKNEYGYGPATQVRWIQDVLSQQRGQVRSTNSQLGNAQKRMKVDSQSN</sequence>
<evidence type="ECO:0000313" key="11">
    <source>
        <dbReference type="Proteomes" id="UP000494040"/>
    </source>
</evidence>
<dbReference type="InterPro" id="IPR003961">
    <property type="entry name" value="FN3_dom"/>
</dbReference>
<keyword evidence="5" id="KW-0068">Autocatalytic cleavage</keyword>
<name>A0A8I6S230_CIMLE</name>
<keyword evidence="7" id="KW-0131">Cell cycle</keyword>
<dbReference type="InterPro" id="IPR015915">
    <property type="entry name" value="Kelch-typ_b-propeller"/>
</dbReference>
<evidence type="ECO:0000256" key="6">
    <source>
        <dbReference type="ARBA" id="ARBA00023242"/>
    </source>
</evidence>